<dbReference type="CDD" id="cd06558">
    <property type="entry name" value="crotonase-like"/>
    <property type="match status" value="1"/>
</dbReference>
<dbReference type="InterPro" id="IPR029045">
    <property type="entry name" value="ClpP/crotonase-like_dom_sf"/>
</dbReference>
<evidence type="ECO:0000256" key="2">
    <source>
        <dbReference type="ARBA" id="ARBA00023239"/>
    </source>
</evidence>
<dbReference type="Gene3D" id="3.90.226.10">
    <property type="entry name" value="2-enoyl-CoA Hydratase, Chain A, domain 1"/>
    <property type="match status" value="1"/>
</dbReference>
<dbReference type="Gene3D" id="1.10.12.10">
    <property type="entry name" value="Lyase 2-enoyl-coa Hydratase, Chain A, domain 2"/>
    <property type="match status" value="1"/>
</dbReference>
<organism evidence="4 5">
    <name type="scientific">Protea cynaroides</name>
    <dbReference type="NCBI Taxonomy" id="273540"/>
    <lineage>
        <taxon>Eukaryota</taxon>
        <taxon>Viridiplantae</taxon>
        <taxon>Streptophyta</taxon>
        <taxon>Embryophyta</taxon>
        <taxon>Tracheophyta</taxon>
        <taxon>Spermatophyta</taxon>
        <taxon>Magnoliopsida</taxon>
        <taxon>Proteales</taxon>
        <taxon>Proteaceae</taxon>
        <taxon>Protea</taxon>
    </lineage>
</organism>
<evidence type="ECO:0000313" key="5">
    <source>
        <dbReference type="Proteomes" id="UP001141806"/>
    </source>
</evidence>
<dbReference type="PANTHER" id="PTHR11941:SF171">
    <property type="entry name" value="SD19268P"/>
    <property type="match status" value="1"/>
</dbReference>
<dbReference type="PROSITE" id="PS00166">
    <property type="entry name" value="ENOYL_COA_HYDRATASE"/>
    <property type="match status" value="1"/>
</dbReference>
<name>A0A9Q0GZX4_9MAGN</name>
<evidence type="ECO:0000313" key="4">
    <source>
        <dbReference type="EMBL" id="KAJ4957307.1"/>
    </source>
</evidence>
<gene>
    <name evidence="4" type="ORF">NE237_014090</name>
</gene>
<evidence type="ECO:0000256" key="1">
    <source>
        <dbReference type="ARBA" id="ARBA00005254"/>
    </source>
</evidence>
<dbReference type="AlphaFoldDB" id="A0A9Q0GZX4"/>
<keyword evidence="5" id="KW-1185">Reference proteome</keyword>
<proteinExistence type="inferred from homology"/>
<evidence type="ECO:0000256" key="3">
    <source>
        <dbReference type="RuleBase" id="RU003707"/>
    </source>
</evidence>
<dbReference type="GO" id="GO:0016836">
    <property type="term" value="F:hydro-lyase activity"/>
    <property type="evidence" value="ECO:0007669"/>
    <property type="project" value="UniProtKB-ARBA"/>
</dbReference>
<dbReference type="GO" id="GO:0006635">
    <property type="term" value="P:fatty acid beta-oxidation"/>
    <property type="evidence" value="ECO:0007669"/>
    <property type="project" value="TreeGrafter"/>
</dbReference>
<reference evidence="4" key="1">
    <citation type="journal article" date="2023" name="Plant J.">
        <title>The genome of the king protea, Protea cynaroides.</title>
        <authorList>
            <person name="Chang J."/>
            <person name="Duong T.A."/>
            <person name="Schoeman C."/>
            <person name="Ma X."/>
            <person name="Roodt D."/>
            <person name="Barker N."/>
            <person name="Li Z."/>
            <person name="Van de Peer Y."/>
            <person name="Mizrachi E."/>
        </authorList>
    </citation>
    <scope>NUCLEOTIDE SEQUENCE</scope>
    <source>
        <tissue evidence="4">Young leaves</tissue>
    </source>
</reference>
<dbReference type="GO" id="GO:0005739">
    <property type="term" value="C:mitochondrion"/>
    <property type="evidence" value="ECO:0007669"/>
    <property type="project" value="TreeGrafter"/>
</dbReference>
<dbReference type="FunFam" id="1.10.12.10:FF:000001">
    <property type="entry name" value="Probable enoyl-CoA hydratase, mitochondrial"/>
    <property type="match status" value="1"/>
</dbReference>
<accession>A0A9Q0GZX4</accession>
<protein>
    <submittedName>
        <fullName evidence="4">Uncharacterized protein</fullName>
    </submittedName>
</protein>
<sequence>MHMGFLPTMARSLGHHCGKIRKPYSQFFVLDGFTPLVSSISGNSYQWQKQSCRSLILQTASESVRMERLSGSDSGIIEVNLDRPGAKNAIGKDMLRGLQLILEDINKDPSANVAMICSSVPRVFCAGADLKERRTMNASEVQFFVNSLRSTFSSLQALHVPTIAVIEGAALGGGLEMALSCDLRICGEEAVFAMPETGLAIIPGAGGTQRLPRVVGRSVAKELIFTGRKINGRDAISMGLVNYCVPSGGAYQRALEIARDINQKGPLAIRMAKRAIDGGIEIDLPSALELEEECYEKVLNTQDRLEGLAAFAEKRKPRYKGPTSPKLDQCNSVRTDHGRCGWLAYFSSRKEYVEKWLSSQSRACIMQPRYQLQTLKIESLSISDYLNRQKDC</sequence>
<dbReference type="InterPro" id="IPR014748">
    <property type="entry name" value="Enoyl-CoA_hydra_C"/>
</dbReference>
<dbReference type="FunFam" id="3.90.226.10:FF:000061">
    <property type="entry name" value="Methylglutaconyl-CoA hydratase, mitochondrial"/>
    <property type="match status" value="1"/>
</dbReference>
<dbReference type="SUPFAM" id="SSF52096">
    <property type="entry name" value="ClpP/crotonase"/>
    <property type="match status" value="1"/>
</dbReference>
<dbReference type="EMBL" id="JAMYWD010000011">
    <property type="protein sequence ID" value="KAJ4957307.1"/>
    <property type="molecule type" value="Genomic_DNA"/>
</dbReference>
<dbReference type="Proteomes" id="UP001141806">
    <property type="component" value="Unassembled WGS sequence"/>
</dbReference>
<dbReference type="InterPro" id="IPR001753">
    <property type="entry name" value="Enoyl-CoA_hydra/iso"/>
</dbReference>
<dbReference type="PANTHER" id="PTHR11941">
    <property type="entry name" value="ENOYL-COA HYDRATASE-RELATED"/>
    <property type="match status" value="1"/>
</dbReference>
<comment type="caution">
    <text evidence="4">The sequence shown here is derived from an EMBL/GenBank/DDBJ whole genome shotgun (WGS) entry which is preliminary data.</text>
</comment>
<comment type="similarity">
    <text evidence="1 3">Belongs to the enoyl-CoA hydratase/isomerase family.</text>
</comment>
<keyword evidence="2" id="KW-0456">Lyase</keyword>
<dbReference type="OrthoDB" id="2139957at2759"/>
<dbReference type="Pfam" id="PF00378">
    <property type="entry name" value="ECH_1"/>
    <property type="match status" value="1"/>
</dbReference>
<dbReference type="InterPro" id="IPR018376">
    <property type="entry name" value="Enoyl-CoA_hyd/isom_CS"/>
</dbReference>